<feature type="transmembrane region" description="Helical" evidence="5">
    <location>
        <begin position="251"/>
        <end position="271"/>
    </location>
</feature>
<feature type="transmembrane region" description="Helical" evidence="5">
    <location>
        <begin position="337"/>
        <end position="356"/>
    </location>
</feature>
<comment type="subcellular location">
    <subcellularLocation>
        <location evidence="1">Membrane</location>
        <topology evidence="1">Multi-pass membrane protein</topology>
    </subcellularLocation>
</comment>
<evidence type="ECO:0000256" key="3">
    <source>
        <dbReference type="ARBA" id="ARBA00022989"/>
    </source>
</evidence>
<dbReference type="Pfam" id="PF04932">
    <property type="entry name" value="Wzy_C"/>
    <property type="match status" value="1"/>
</dbReference>
<feature type="transmembrane region" description="Helical" evidence="5">
    <location>
        <begin position="137"/>
        <end position="161"/>
    </location>
</feature>
<feature type="transmembrane region" description="Helical" evidence="5">
    <location>
        <begin position="181"/>
        <end position="200"/>
    </location>
</feature>
<dbReference type="InterPro" id="IPR007016">
    <property type="entry name" value="O-antigen_ligase-rel_domated"/>
</dbReference>
<comment type="caution">
    <text evidence="7">The sequence shown here is derived from an EMBL/GenBank/DDBJ whole genome shotgun (WGS) entry which is preliminary data.</text>
</comment>
<feature type="transmembrane region" description="Helical" evidence="5">
    <location>
        <begin position="79"/>
        <end position="98"/>
    </location>
</feature>
<evidence type="ECO:0000256" key="4">
    <source>
        <dbReference type="ARBA" id="ARBA00023136"/>
    </source>
</evidence>
<keyword evidence="3 5" id="KW-1133">Transmembrane helix</keyword>
<keyword evidence="2 5" id="KW-0812">Transmembrane</keyword>
<organism evidence="7 8">
    <name type="scientific">Sulfobacillus benefaciens</name>
    <dbReference type="NCBI Taxonomy" id="453960"/>
    <lineage>
        <taxon>Bacteria</taxon>
        <taxon>Bacillati</taxon>
        <taxon>Bacillota</taxon>
        <taxon>Clostridia</taxon>
        <taxon>Eubacteriales</taxon>
        <taxon>Clostridiales Family XVII. Incertae Sedis</taxon>
        <taxon>Sulfobacillus</taxon>
    </lineage>
</organism>
<gene>
    <name evidence="7" type="ORF">C7B46_09785</name>
</gene>
<dbReference type="AlphaFoldDB" id="A0A2T2XG08"/>
<feature type="transmembrane region" description="Helical" evidence="5">
    <location>
        <begin position="23"/>
        <end position="42"/>
    </location>
</feature>
<evidence type="ECO:0000256" key="5">
    <source>
        <dbReference type="SAM" id="Phobius"/>
    </source>
</evidence>
<feature type="domain" description="O-antigen ligase-related" evidence="6">
    <location>
        <begin position="214"/>
        <end position="346"/>
    </location>
</feature>
<dbReference type="Proteomes" id="UP000242972">
    <property type="component" value="Unassembled WGS sequence"/>
</dbReference>
<dbReference type="PANTHER" id="PTHR37422:SF13">
    <property type="entry name" value="LIPOPOLYSACCHARIDE BIOSYNTHESIS PROTEIN PA4999-RELATED"/>
    <property type="match status" value="1"/>
</dbReference>
<evidence type="ECO:0000313" key="7">
    <source>
        <dbReference type="EMBL" id="PSR33444.1"/>
    </source>
</evidence>
<evidence type="ECO:0000313" key="8">
    <source>
        <dbReference type="Proteomes" id="UP000242972"/>
    </source>
</evidence>
<dbReference type="PANTHER" id="PTHR37422">
    <property type="entry name" value="TEICHURONIC ACID BIOSYNTHESIS PROTEIN TUAE"/>
    <property type="match status" value="1"/>
</dbReference>
<dbReference type="GO" id="GO:0016020">
    <property type="term" value="C:membrane"/>
    <property type="evidence" value="ECO:0007669"/>
    <property type="project" value="UniProtKB-SubCell"/>
</dbReference>
<evidence type="ECO:0000256" key="1">
    <source>
        <dbReference type="ARBA" id="ARBA00004141"/>
    </source>
</evidence>
<feature type="transmembrane region" description="Helical" evidence="5">
    <location>
        <begin position="368"/>
        <end position="385"/>
    </location>
</feature>
<feature type="transmembrane region" description="Helical" evidence="5">
    <location>
        <begin position="104"/>
        <end position="125"/>
    </location>
</feature>
<name>A0A2T2XG08_9FIRM</name>
<feature type="transmembrane region" description="Helical" evidence="5">
    <location>
        <begin position="212"/>
        <end position="245"/>
    </location>
</feature>
<sequence length="424" mass="46546">MSQWVTAVFSVVGFVMGIRWRRLSWLWFILAAVGVEVIHAFHPGLAQYGPWIGVWLGTFLGELPVWRQSWDWVGKNFRSMWWAVGYLVILAIATIVGIDRSVSVRYAVGVPAVLWVVAIYLPRLVRDGDLSARKIVRAWAVLGAVFSVSAGIAAVGFHSGFPVPVGRHVILAWQWPFANKNTLGLLMALAVPAAFGLIFYPGRQWGGRGLAIVLAILVIIGDALSYARSGWIASLIGMGVFTLAYFGRRGVIGMVIGIPTAAILLVLKTGFKRWALLWDKGLNGRIVLWKAGLSALHHRWWFGVGPGNSPQALLPYVPKIYAGLTPQDSILRTAVELGLIGLGIWLVIVVGAVIKSGTTFWSVKNLKLPRWETSMVAALLLATLAQQMVESAFLGGISFGDFFFTMLIGWVWFVFDGKDLHNPD</sequence>
<evidence type="ECO:0000256" key="2">
    <source>
        <dbReference type="ARBA" id="ARBA00022692"/>
    </source>
</evidence>
<dbReference type="EMBL" id="PXYW01000020">
    <property type="protein sequence ID" value="PSR33444.1"/>
    <property type="molecule type" value="Genomic_DNA"/>
</dbReference>
<accession>A0A2T2XG08</accession>
<dbReference type="InterPro" id="IPR051533">
    <property type="entry name" value="WaaL-like"/>
</dbReference>
<feature type="transmembrane region" description="Helical" evidence="5">
    <location>
        <begin position="48"/>
        <end position="67"/>
    </location>
</feature>
<evidence type="ECO:0000259" key="6">
    <source>
        <dbReference type="Pfam" id="PF04932"/>
    </source>
</evidence>
<reference evidence="7 8" key="1">
    <citation type="journal article" date="2014" name="BMC Genomics">
        <title>Comparison of environmental and isolate Sulfobacillus genomes reveals diverse carbon, sulfur, nitrogen, and hydrogen metabolisms.</title>
        <authorList>
            <person name="Justice N.B."/>
            <person name="Norman A."/>
            <person name="Brown C.T."/>
            <person name="Singh A."/>
            <person name="Thomas B.C."/>
            <person name="Banfield J.F."/>
        </authorList>
    </citation>
    <scope>NUCLEOTIDE SEQUENCE [LARGE SCALE GENOMIC DNA]</scope>
    <source>
        <strain evidence="7">AMDSBA4</strain>
    </source>
</reference>
<keyword evidence="4 5" id="KW-0472">Membrane</keyword>
<feature type="transmembrane region" description="Helical" evidence="5">
    <location>
        <begin position="392"/>
        <end position="415"/>
    </location>
</feature>
<proteinExistence type="predicted"/>
<protein>
    <submittedName>
        <fullName evidence="7">Polymerase</fullName>
    </submittedName>
</protein>